<proteinExistence type="predicted"/>
<accession>A0A4P8WJE1</accession>
<reference evidence="2" key="1">
    <citation type="submission" date="2019-05" db="EMBL/GenBank/DDBJ databases">
        <title>Genome sequence and methylation pattern of the halophilic Archaeon Natrinema versiforme BOL5-4.</title>
        <authorList>
            <person name="DasSarma P."/>
            <person name="Anton B.P."/>
            <person name="DasSarma S.L."/>
            <person name="Martinez F.L."/>
            <person name="Guzman D."/>
            <person name="Roberts R.J."/>
            <person name="DasSarma S."/>
        </authorList>
    </citation>
    <scope>NUCLEOTIDE SEQUENCE [LARGE SCALE GENOMIC DNA]</scope>
    <source>
        <strain evidence="2">BOL5-4</strain>
    </source>
</reference>
<dbReference type="GeneID" id="40266583"/>
<gene>
    <name evidence="1" type="ORF">FEJ81_14880</name>
</gene>
<dbReference type="EMBL" id="CP040330">
    <property type="protein sequence ID" value="QCS43570.1"/>
    <property type="molecule type" value="Genomic_DNA"/>
</dbReference>
<organism evidence="1 2">
    <name type="scientific">Natrinema versiforme</name>
    <dbReference type="NCBI Taxonomy" id="88724"/>
    <lineage>
        <taxon>Archaea</taxon>
        <taxon>Methanobacteriati</taxon>
        <taxon>Methanobacteriota</taxon>
        <taxon>Stenosarchaea group</taxon>
        <taxon>Halobacteria</taxon>
        <taxon>Halobacteriales</taxon>
        <taxon>Natrialbaceae</taxon>
        <taxon>Natrinema</taxon>
    </lineage>
</organism>
<sequence>MEFAVSRAGTTLVTLHGGSDTTACDEATTELAATFESLTAEGPITDWDIADADVYEHLTGPFDPYTIVLEFSVTVVVEADDADEATDRGASAIDEALEDAGVESVSYASPPTASAD</sequence>
<dbReference type="Proteomes" id="UP000302218">
    <property type="component" value="Chromosome"/>
</dbReference>
<name>A0A4P8WJE1_9EURY</name>
<dbReference type="RefSeq" id="WP_138246026.1">
    <property type="nucleotide sequence ID" value="NZ_CP040330.1"/>
</dbReference>
<dbReference type="KEGG" id="nvr:FEJ81_14880"/>
<evidence type="ECO:0000313" key="2">
    <source>
        <dbReference type="Proteomes" id="UP000302218"/>
    </source>
</evidence>
<dbReference type="OrthoDB" id="205223at2157"/>
<evidence type="ECO:0000313" key="1">
    <source>
        <dbReference type="EMBL" id="QCS43570.1"/>
    </source>
</evidence>
<protein>
    <submittedName>
        <fullName evidence="1">Uncharacterized protein</fullName>
    </submittedName>
</protein>
<dbReference type="AlphaFoldDB" id="A0A4P8WJE1"/>